<comment type="catalytic activity">
    <reaction evidence="1">
        <text>ATP + protein L-histidine = ADP + protein N-phospho-L-histidine.</text>
        <dbReference type="EC" id="2.7.13.3"/>
    </reaction>
</comment>
<gene>
    <name evidence="8" type="ORF">ABEG17_00355</name>
</gene>
<dbReference type="GO" id="GO:0000155">
    <property type="term" value="F:phosphorelay sensor kinase activity"/>
    <property type="evidence" value="ECO:0007669"/>
    <property type="project" value="InterPro"/>
</dbReference>
<dbReference type="SMART" id="SM00388">
    <property type="entry name" value="HisKA"/>
    <property type="match status" value="1"/>
</dbReference>
<dbReference type="InterPro" id="IPR036890">
    <property type="entry name" value="HATPase_C_sf"/>
</dbReference>
<dbReference type="SUPFAM" id="SSF47384">
    <property type="entry name" value="Homodimeric domain of signal transducing histidine kinase"/>
    <property type="match status" value="1"/>
</dbReference>
<dbReference type="PANTHER" id="PTHR43711">
    <property type="entry name" value="TWO-COMPONENT HISTIDINE KINASE"/>
    <property type="match status" value="1"/>
</dbReference>
<dbReference type="GO" id="GO:0005886">
    <property type="term" value="C:plasma membrane"/>
    <property type="evidence" value="ECO:0007669"/>
    <property type="project" value="UniProtKB-SubCell"/>
</dbReference>
<evidence type="ECO:0000256" key="2">
    <source>
        <dbReference type="ARBA" id="ARBA00004236"/>
    </source>
</evidence>
<accession>A0AAU7JTS1</accession>
<dbReference type="InterPro" id="IPR036097">
    <property type="entry name" value="HisK_dim/P_sf"/>
</dbReference>
<evidence type="ECO:0000256" key="4">
    <source>
        <dbReference type="ARBA" id="ARBA00022679"/>
    </source>
</evidence>
<evidence type="ECO:0000256" key="3">
    <source>
        <dbReference type="ARBA" id="ARBA00012438"/>
    </source>
</evidence>
<dbReference type="CDD" id="cd00082">
    <property type="entry name" value="HisKA"/>
    <property type="match status" value="1"/>
</dbReference>
<dbReference type="InterPro" id="IPR003594">
    <property type="entry name" value="HATPase_dom"/>
</dbReference>
<dbReference type="Gene3D" id="3.30.565.10">
    <property type="entry name" value="Histidine kinase-like ATPase, C-terminal domain"/>
    <property type="match status" value="1"/>
</dbReference>
<dbReference type="Pfam" id="PF00512">
    <property type="entry name" value="HisKA"/>
    <property type="match status" value="1"/>
</dbReference>
<dbReference type="SUPFAM" id="SSF55874">
    <property type="entry name" value="ATPase domain of HSP90 chaperone/DNA topoisomerase II/histidine kinase"/>
    <property type="match status" value="1"/>
</dbReference>
<evidence type="ECO:0000256" key="5">
    <source>
        <dbReference type="ARBA" id="ARBA00022777"/>
    </source>
</evidence>
<evidence type="ECO:0000256" key="6">
    <source>
        <dbReference type="ARBA" id="ARBA00023012"/>
    </source>
</evidence>
<dbReference type="EC" id="2.7.13.3" evidence="3"/>
<dbReference type="Gene3D" id="1.10.287.130">
    <property type="match status" value="1"/>
</dbReference>
<comment type="subcellular location">
    <subcellularLocation>
        <location evidence="2">Cell membrane</location>
    </subcellularLocation>
</comment>
<evidence type="ECO:0000259" key="7">
    <source>
        <dbReference type="SMART" id="SM00388"/>
    </source>
</evidence>
<dbReference type="AlphaFoldDB" id="A0AAU7JTS1"/>
<feature type="domain" description="Signal transduction histidine kinase dimerisation/phosphoacceptor" evidence="7">
    <location>
        <begin position="74"/>
        <end position="140"/>
    </location>
</feature>
<proteinExistence type="predicted"/>
<organism evidence="8">
    <name type="scientific">Pedococcus sp. KACC 23699</name>
    <dbReference type="NCBI Taxonomy" id="3149228"/>
    <lineage>
        <taxon>Bacteria</taxon>
        <taxon>Bacillati</taxon>
        <taxon>Actinomycetota</taxon>
        <taxon>Actinomycetes</taxon>
        <taxon>Micrococcales</taxon>
        <taxon>Intrasporangiaceae</taxon>
        <taxon>Pedococcus</taxon>
    </lineage>
</organism>
<dbReference type="PANTHER" id="PTHR43711:SF1">
    <property type="entry name" value="HISTIDINE KINASE 1"/>
    <property type="match status" value="1"/>
</dbReference>
<dbReference type="Pfam" id="PF02518">
    <property type="entry name" value="HATPase_c"/>
    <property type="match status" value="1"/>
</dbReference>
<dbReference type="RefSeq" id="WP_406831261.1">
    <property type="nucleotide sequence ID" value="NZ_CP157483.1"/>
</dbReference>
<keyword evidence="6" id="KW-0902">Two-component regulatory system</keyword>
<name>A0AAU7JTS1_9MICO</name>
<evidence type="ECO:0000256" key="1">
    <source>
        <dbReference type="ARBA" id="ARBA00000085"/>
    </source>
</evidence>
<keyword evidence="5 8" id="KW-0418">Kinase</keyword>
<dbReference type="InterPro" id="IPR003661">
    <property type="entry name" value="HisK_dim/P_dom"/>
</dbReference>
<keyword evidence="4" id="KW-0808">Transferase</keyword>
<evidence type="ECO:0000313" key="8">
    <source>
        <dbReference type="EMBL" id="XBO43817.1"/>
    </source>
</evidence>
<sequence>MRDQVTPLRLLPGEVQAQDTRVVLVREVLAGESVSCVAGRGDVDPVVLHRWVQQFVDAGTRAVTNAPDAQAAAQRDRFLAAFAHELRTPLAVGRGWLDVIADGDLPPQQLDSVMGRLQKAYLALENRINDVELLVAASLGRLTIRREAVAASALFEASGLHPQSPSHHPAFVDPDLFTRVLRDMWGAANLEPAPSTVQVESHETTTWTEFRVTRTGSPLSPSRLQGLFEPFDLDDDTSGITFGLYLARALTVAHGGVMGLEQTDETLVLWARVPRPANHSTPPMKGT</sequence>
<dbReference type="InterPro" id="IPR050736">
    <property type="entry name" value="Sensor_HK_Regulatory"/>
</dbReference>
<dbReference type="EMBL" id="CP157483">
    <property type="protein sequence ID" value="XBO43817.1"/>
    <property type="molecule type" value="Genomic_DNA"/>
</dbReference>
<reference evidence="8" key="1">
    <citation type="submission" date="2024-05" db="EMBL/GenBank/DDBJ databases">
        <authorList>
            <person name="Kim S."/>
            <person name="Heo J."/>
            <person name="Choi H."/>
            <person name="Choi Y."/>
            <person name="Kwon S.-W."/>
            <person name="Kim Y."/>
        </authorList>
    </citation>
    <scope>NUCLEOTIDE SEQUENCE</scope>
    <source>
        <strain evidence="8">KACC 23699</strain>
    </source>
</reference>
<protein>
    <recommendedName>
        <fullName evidence="3">histidine kinase</fullName>
        <ecNumber evidence="3">2.7.13.3</ecNumber>
    </recommendedName>
</protein>